<dbReference type="InterPro" id="IPR033390">
    <property type="entry name" value="Rv2179c-like"/>
</dbReference>
<dbReference type="SUPFAM" id="SSF53098">
    <property type="entry name" value="Ribonuclease H-like"/>
    <property type="match status" value="1"/>
</dbReference>
<evidence type="ECO:0000313" key="2">
    <source>
        <dbReference type="EMBL" id="ENZ12475.1"/>
    </source>
</evidence>
<evidence type="ECO:0000259" key="1">
    <source>
        <dbReference type="Pfam" id="PF16473"/>
    </source>
</evidence>
<dbReference type="Proteomes" id="UP000013085">
    <property type="component" value="Unassembled WGS sequence"/>
</dbReference>
<evidence type="ECO:0000313" key="3">
    <source>
        <dbReference type="Proteomes" id="UP000013085"/>
    </source>
</evidence>
<dbReference type="EMBL" id="AGYR01000039">
    <property type="protein sequence ID" value="ENZ12475.1"/>
    <property type="molecule type" value="Genomic_DNA"/>
</dbReference>
<organism evidence="2 3">
    <name type="scientific">[Clostridium] clostridioforme 90A8</name>
    <dbReference type="NCBI Taxonomy" id="999408"/>
    <lineage>
        <taxon>Bacteria</taxon>
        <taxon>Bacillati</taxon>
        <taxon>Bacillota</taxon>
        <taxon>Clostridia</taxon>
        <taxon>Lachnospirales</taxon>
        <taxon>Lachnospiraceae</taxon>
        <taxon>Enterocloster</taxon>
    </lineage>
</organism>
<protein>
    <recommendedName>
        <fullName evidence="1">3'-5' exoribonuclease Rv2179c-like domain-containing protein</fullName>
    </recommendedName>
</protein>
<dbReference type="Pfam" id="PF16473">
    <property type="entry name" value="Rv2179c-like"/>
    <property type="match status" value="1"/>
</dbReference>
<sequence>MKIFFDTEFTGLHKDTTLISLGCVAEDGKTFYAEFTDYDGTQCNNWIRENVIQHLIVSKDGIDRWVHYASEQLKSTEACVRTNGYCTIMRGNRDLIAVELRDWLKQFDSVQFISDVCHYDFVLLIDLFGTAFDLPENVSASCHDINQDISRHYSISEREAFDKSREEIVAELCSGEISGVKHNALYDARVIKAIYEEICGGKEE</sequence>
<dbReference type="HOGENOM" id="CLU_116173_0_0_9"/>
<dbReference type="PATRIC" id="fig|999408.3.peg.3871"/>
<dbReference type="Gene3D" id="3.30.420.10">
    <property type="entry name" value="Ribonuclease H-like superfamily/Ribonuclease H"/>
    <property type="match status" value="1"/>
</dbReference>
<name>A0A0E2HLE5_9FIRM</name>
<dbReference type="InterPro" id="IPR012337">
    <property type="entry name" value="RNaseH-like_sf"/>
</dbReference>
<proteinExistence type="predicted"/>
<dbReference type="InterPro" id="IPR036397">
    <property type="entry name" value="RNaseH_sf"/>
</dbReference>
<dbReference type="RefSeq" id="WP_002593703.1">
    <property type="nucleotide sequence ID" value="NZ_KB850979.1"/>
</dbReference>
<comment type="caution">
    <text evidence="2">The sequence shown here is derived from an EMBL/GenBank/DDBJ whole genome shotgun (WGS) entry which is preliminary data.</text>
</comment>
<reference evidence="2 3" key="1">
    <citation type="submission" date="2013-01" db="EMBL/GenBank/DDBJ databases">
        <title>The Genome Sequence of Clostridium clostridioforme 90A8.</title>
        <authorList>
            <consortium name="The Broad Institute Genome Sequencing Platform"/>
            <person name="Earl A."/>
            <person name="Ward D."/>
            <person name="Feldgarden M."/>
            <person name="Gevers D."/>
            <person name="Courvalin P."/>
            <person name="Lambert T."/>
            <person name="Walker B."/>
            <person name="Young S.K."/>
            <person name="Zeng Q."/>
            <person name="Gargeya S."/>
            <person name="Fitzgerald M."/>
            <person name="Haas B."/>
            <person name="Abouelleil A."/>
            <person name="Alvarado L."/>
            <person name="Arachchi H.M."/>
            <person name="Berlin A.M."/>
            <person name="Chapman S.B."/>
            <person name="Dewar J."/>
            <person name="Goldberg J."/>
            <person name="Griggs A."/>
            <person name="Gujja S."/>
            <person name="Hansen M."/>
            <person name="Howarth C."/>
            <person name="Imamovic A."/>
            <person name="Larimer J."/>
            <person name="McCowan C."/>
            <person name="Murphy C."/>
            <person name="Neiman D."/>
            <person name="Pearson M."/>
            <person name="Priest M."/>
            <person name="Roberts A."/>
            <person name="Saif S."/>
            <person name="Shea T."/>
            <person name="Sisk P."/>
            <person name="Sykes S."/>
            <person name="Wortman J."/>
            <person name="Nusbaum C."/>
            <person name="Birren B."/>
        </authorList>
    </citation>
    <scope>NUCLEOTIDE SEQUENCE [LARGE SCALE GENOMIC DNA]</scope>
    <source>
        <strain evidence="2 3">90A8</strain>
    </source>
</reference>
<dbReference type="AlphaFoldDB" id="A0A0E2HLE5"/>
<gene>
    <name evidence="2" type="ORF">HMPREF1090_03606</name>
</gene>
<dbReference type="GO" id="GO:0003676">
    <property type="term" value="F:nucleic acid binding"/>
    <property type="evidence" value="ECO:0007669"/>
    <property type="project" value="InterPro"/>
</dbReference>
<accession>A0A0E2HLE5</accession>
<feature type="domain" description="3'-5' exoribonuclease Rv2179c-like" evidence="1">
    <location>
        <begin position="2"/>
        <end position="198"/>
    </location>
</feature>